<gene>
    <name evidence="3" type="ORF">Amon01_000854600</name>
</gene>
<accession>A0A9W7DKW0</accession>
<dbReference type="Pfam" id="PF23605">
    <property type="entry name" value="FKS1_dom2"/>
    <property type="match status" value="1"/>
</dbReference>
<dbReference type="InterPro" id="IPR026899">
    <property type="entry name" value="FKS1-like_dom1"/>
</dbReference>
<feature type="domain" description="1,3-beta-glucan synthase component FKS1-like" evidence="2">
    <location>
        <begin position="80"/>
        <end position="190"/>
    </location>
</feature>
<evidence type="ECO:0000313" key="4">
    <source>
        <dbReference type="Proteomes" id="UP001165063"/>
    </source>
</evidence>
<keyword evidence="4" id="KW-1185">Reference proteome</keyword>
<sequence>MYDYLMRLLDSRASRMSPTSALKSLHADYIGGANSNYRKWYFGSRMDESDISQEHGIGNVSSLKDSQSNWDASMASFAPEDYVLQLAIFLLVWGEANNARFMPEYLCFLFKCCVDVFYSLDFKELNALVPSFLDHAITPLYNFYREQLYEKIDNKWIQRDKDHARVIGYDDINQFFWYKGSLDKLQLFDKRKFMELPPHERFTHLDQINWKHSVRKTYLERRSWFHVWINFNRIWNIHIAMYWYYVSFNAGPLYTKDYDINYDNKPTTVAKLSAMSLAGTLVSIINLISLVCEFFFVPRRCPGTQSVWPRFFVMSNLLALNIAPTIYILFFVGMEDQSVITLAIAITQFIVSVISVIICSVVPLSVLSGNKRKFSNRRFLSAKYFTDSVVPLRGKSKLASYGMWAASQSDFGTFVAHRFCFVLLGYLLVVYYLEYWLLGFQILLGWCVYLDTMEKSVCQTPKKNHAKNLVAPKSFIQYNF</sequence>
<organism evidence="3 4">
    <name type="scientific">Ambrosiozyma monospora</name>
    <name type="common">Yeast</name>
    <name type="synonym">Endomycopsis monosporus</name>
    <dbReference type="NCBI Taxonomy" id="43982"/>
    <lineage>
        <taxon>Eukaryota</taxon>
        <taxon>Fungi</taxon>
        <taxon>Dikarya</taxon>
        <taxon>Ascomycota</taxon>
        <taxon>Saccharomycotina</taxon>
        <taxon>Pichiomycetes</taxon>
        <taxon>Pichiales</taxon>
        <taxon>Pichiaceae</taxon>
        <taxon>Ambrosiozyma</taxon>
    </lineage>
</organism>
<dbReference type="GO" id="GO:0051278">
    <property type="term" value="P:fungal-type cell wall polysaccharide biosynthetic process"/>
    <property type="evidence" value="ECO:0007669"/>
    <property type="project" value="TreeGrafter"/>
</dbReference>
<dbReference type="GO" id="GO:0003843">
    <property type="term" value="F:1,3-beta-D-glucan synthase activity"/>
    <property type="evidence" value="ECO:0007669"/>
    <property type="project" value="TreeGrafter"/>
</dbReference>
<feature type="transmembrane region" description="Helical" evidence="1">
    <location>
        <begin position="308"/>
        <end position="333"/>
    </location>
</feature>
<dbReference type="InterPro" id="IPR056261">
    <property type="entry name" value="FKS1-like_dom2"/>
</dbReference>
<dbReference type="EMBL" id="BSXU01007687">
    <property type="protein sequence ID" value="GMG56479.1"/>
    <property type="molecule type" value="Genomic_DNA"/>
</dbReference>
<feature type="transmembrane region" description="Helical" evidence="1">
    <location>
        <begin position="225"/>
        <end position="245"/>
    </location>
</feature>
<dbReference type="OrthoDB" id="4093799at2759"/>
<evidence type="ECO:0000313" key="3">
    <source>
        <dbReference type="EMBL" id="GMG56479.1"/>
    </source>
</evidence>
<dbReference type="Pfam" id="PF14288">
    <property type="entry name" value="FKS1_dom1"/>
    <property type="match status" value="1"/>
</dbReference>
<dbReference type="PANTHER" id="PTHR12741">
    <property type="entry name" value="LYST-INTERACTING PROTEIN LIP5 DOPAMINE RESPONSIVE PROTEIN DRG-1"/>
    <property type="match status" value="1"/>
</dbReference>
<dbReference type="SMART" id="SM01205">
    <property type="entry name" value="FKS1_dom1"/>
    <property type="match status" value="1"/>
</dbReference>
<evidence type="ECO:0000256" key="1">
    <source>
        <dbReference type="SAM" id="Phobius"/>
    </source>
</evidence>
<keyword evidence="1" id="KW-1133">Transmembrane helix</keyword>
<feature type="transmembrane region" description="Helical" evidence="1">
    <location>
        <begin position="339"/>
        <end position="367"/>
    </location>
</feature>
<name>A0A9W7DKW0_AMBMO</name>
<dbReference type="AlphaFoldDB" id="A0A9W7DKW0"/>
<reference evidence="3" key="1">
    <citation type="submission" date="2023-04" db="EMBL/GenBank/DDBJ databases">
        <title>Ambrosiozyma monospora NBRC 1965.</title>
        <authorList>
            <person name="Ichikawa N."/>
            <person name="Sato H."/>
            <person name="Tonouchi N."/>
        </authorList>
    </citation>
    <scope>NUCLEOTIDE SEQUENCE</scope>
    <source>
        <strain evidence="3">NBRC 1965</strain>
    </source>
</reference>
<feature type="transmembrane region" description="Helical" evidence="1">
    <location>
        <begin position="274"/>
        <end position="296"/>
    </location>
</feature>
<dbReference type="Proteomes" id="UP001165063">
    <property type="component" value="Unassembled WGS sequence"/>
</dbReference>
<evidence type="ECO:0000259" key="2">
    <source>
        <dbReference type="SMART" id="SM01205"/>
    </source>
</evidence>
<proteinExistence type="predicted"/>
<dbReference type="PANTHER" id="PTHR12741:SF97">
    <property type="entry name" value="1,3-BETA-GLUCAN SYNTHASE"/>
    <property type="match status" value="1"/>
</dbReference>
<keyword evidence="1" id="KW-0472">Membrane</keyword>
<comment type="caution">
    <text evidence="3">The sequence shown here is derived from an EMBL/GenBank/DDBJ whole genome shotgun (WGS) entry which is preliminary data.</text>
</comment>
<keyword evidence="1" id="KW-0812">Transmembrane</keyword>
<protein>
    <submittedName>
        <fullName evidence="3">Unnamed protein product</fullName>
    </submittedName>
</protein>
<dbReference type="GO" id="GO:0005886">
    <property type="term" value="C:plasma membrane"/>
    <property type="evidence" value="ECO:0007669"/>
    <property type="project" value="TreeGrafter"/>
</dbReference>
<dbReference type="GO" id="GO:0006075">
    <property type="term" value="P:(1-&gt;3)-beta-D-glucan biosynthetic process"/>
    <property type="evidence" value="ECO:0007669"/>
    <property type="project" value="TreeGrafter"/>
</dbReference>